<comment type="caution">
    <text evidence="2">The sequence shown here is derived from an EMBL/GenBank/DDBJ whole genome shotgun (WGS) entry which is preliminary data.</text>
</comment>
<dbReference type="EMBL" id="JAUTBL010000001">
    <property type="protein sequence ID" value="MDQ1183575.1"/>
    <property type="molecule type" value="Genomic_DNA"/>
</dbReference>
<evidence type="ECO:0000256" key="1">
    <source>
        <dbReference type="SAM" id="Coils"/>
    </source>
</evidence>
<organism evidence="2 3">
    <name type="scientific">Agrobacterium larrymoorei</name>
    <dbReference type="NCBI Taxonomy" id="160699"/>
    <lineage>
        <taxon>Bacteria</taxon>
        <taxon>Pseudomonadati</taxon>
        <taxon>Pseudomonadota</taxon>
        <taxon>Alphaproteobacteria</taxon>
        <taxon>Hyphomicrobiales</taxon>
        <taxon>Rhizobiaceae</taxon>
        <taxon>Rhizobium/Agrobacterium group</taxon>
        <taxon>Agrobacterium</taxon>
    </lineage>
</organism>
<name>A0ABU0UF56_9HYPH</name>
<accession>A0ABU0UF56</accession>
<proteinExistence type="predicted"/>
<dbReference type="Proteomes" id="UP001224781">
    <property type="component" value="Unassembled WGS sequence"/>
</dbReference>
<evidence type="ECO:0000313" key="3">
    <source>
        <dbReference type="Proteomes" id="UP001224781"/>
    </source>
</evidence>
<sequence length="126" mass="13263">MKIKILTGLAGADFSFAPGDTPEFPDKEAKRLIKAGIAEEFTPDETEDSLKKLTGENAKLLEELAVMKARAEAAEASLAPLQAELAEAKTSAETNASALVACDTDREDLRKKVADLTEALAKSGGA</sequence>
<evidence type="ECO:0000313" key="2">
    <source>
        <dbReference type="EMBL" id="MDQ1183575.1"/>
    </source>
</evidence>
<gene>
    <name evidence="2" type="ORF">QE408_000697</name>
</gene>
<protein>
    <submittedName>
        <fullName evidence="2">Chromosome segregation ATPase</fullName>
    </submittedName>
</protein>
<keyword evidence="1" id="KW-0175">Coiled coil</keyword>
<feature type="coiled-coil region" evidence="1">
    <location>
        <begin position="50"/>
        <end position="77"/>
    </location>
</feature>
<keyword evidence="3" id="KW-1185">Reference proteome</keyword>
<dbReference type="RefSeq" id="WP_306928565.1">
    <property type="nucleotide sequence ID" value="NZ_JAUTBL010000001.1"/>
</dbReference>
<reference evidence="2 3" key="1">
    <citation type="submission" date="2023-07" db="EMBL/GenBank/DDBJ databases">
        <title>Functional and genomic diversity of the sorghum phyllosphere microbiome.</title>
        <authorList>
            <person name="Shade A."/>
        </authorList>
    </citation>
    <scope>NUCLEOTIDE SEQUENCE [LARGE SCALE GENOMIC DNA]</scope>
    <source>
        <strain evidence="2 3">SORGH_AS_1126</strain>
    </source>
</reference>